<dbReference type="Pfam" id="PF13687">
    <property type="entry name" value="DUF4153"/>
    <property type="match status" value="1"/>
</dbReference>
<evidence type="ECO:0000256" key="1">
    <source>
        <dbReference type="SAM" id="Phobius"/>
    </source>
</evidence>
<dbReference type="eggNOG" id="COG0474">
    <property type="taxonomic scope" value="Bacteria"/>
</dbReference>
<name>A3SM93_ROSNI</name>
<feature type="transmembrane region" description="Helical" evidence="1">
    <location>
        <begin position="175"/>
        <end position="195"/>
    </location>
</feature>
<evidence type="ECO:0000313" key="3">
    <source>
        <dbReference type="Proteomes" id="UP000005954"/>
    </source>
</evidence>
<feature type="transmembrane region" description="Helical" evidence="1">
    <location>
        <begin position="7"/>
        <end position="23"/>
    </location>
</feature>
<keyword evidence="1" id="KW-0812">Transmembrane</keyword>
<proteinExistence type="predicted"/>
<keyword evidence="1" id="KW-0472">Membrane</keyword>
<reference evidence="2 3" key="1">
    <citation type="submission" date="2005-12" db="EMBL/GenBank/DDBJ databases">
        <authorList>
            <person name="Moran M.A."/>
            <person name="Ferriera S."/>
            <person name="Johnson J."/>
            <person name="Kravitz S."/>
            <person name="Halpern A."/>
            <person name="Remington K."/>
            <person name="Beeson K."/>
            <person name="Tran B."/>
            <person name="Rogers Y.-H."/>
            <person name="Friedman R."/>
            <person name="Venter J.C."/>
        </authorList>
    </citation>
    <scope>NUCLEOTIDE SEQUENCE [LARGE SCALE GENOMIC DNA]</scope>
    <source>
        <strain evidence="3">ATCC BAA-591 / DSM 15170 / ISM</strain>
    </source>
</reference>
<feature type="transmembrane region" description="Helical" evidence="1">
    <location>
        <begin position="274"/>
        <end position="296"/>
    </location>
</feature>
<dbReference type="HOGENOM" id="CLU_030637_1_1_5"/>
<protein>
    <submittedName>
        <fullName evidence="2">Membrane protein, putative</fullName>
    </submittedName>
</protein>
<dbReference type="EMBL" id="AALY01000002">
    <property type="protein sequence ID" value="EAP75592.1"/>
    <property type="molecule type" value="Genomic_DNA"/>
</dbReference>
<dbReference type="AlphaFoldDB" id="A3SM93"/>
<feature type="transmembrane region" description="Helical" evidence="1">
    <location>
        <begin position="62"/>
        <end position="82"/>
    </location>
</feature>
<dbReference type="InterPro" id="IPR025291">
    <property type="entry name" value="DUF4153"/>
</dbReference>
<feature type="transmembrane region" description="Helical" evidence="1">
    <location>
        <begin position="308"/>
        <end position="330"/>
    </location>
</feature>
<feature type="transmembrane region" description="Helical" evidence="1">
    <location>
        <begin position="240"/>
        <end position="262"/>
    </location>
</feature>
<gene>
    <name evidence="2" type="ORF">ISM_12040</name>
</gene>
<feature type="transmembrane region" description="Helical" evidence="1">
    <location>
        <begin position="342"/>
        <end position="361"/>
    </location>
</feature>
<feature type="transmembrane region" description="Helical" evidence="1">
    <location>
        <begin position="35"/>
        <end position="55"/>
    </location>
</feature>
<accession>A3SM93</accession>
<evidence type="ECO:0000313" key="2">
    <source>
        <dbReference type="EMBL" id="EAP75592.1"/>
    </source>
</evidence>
<feature type="transmembrane region" description="Helical" evidence="1">
    <location>
        <begin position="207"/>
        <end position="228"/>
    </location>
</feature>
<sequence length="574" mass="61468">MLGTRWLLIAVGAVAGLAHWAVFDLLTDHVAYDRLVLGLGVAVVVFFAALMMMLGPVRPGRAMAGAGALAAVCAALMLWASLRFDHVSEFLDSGKPLVAVATLAVIAAPFIAALLRERGGWRHYQLLFDTSWESVLRYVAGGLFTGLVWGLLYLSDTFLGLVGITLIDDLIDLDPVPWLISGVALGLGLSVFYALRDYISADLFVQLLRLLTPLVLGVVVIFILALPFRGLSGLLGGLSPAVTLAGVSLAGVVLVSAAVHGGTAGEVQSPVMRLAARVLSGVIAVPAVLAVYAVAVRIGQYGLTPDRIAALVAALVVLGYGASYAVLSLLGRDWMGRLRQANLALAGLVVLVSALWLTPLLNPERMSVASQLDRARAGGAVEELPLWEMAWDWGRAGTNGLAALRALETHPEHAQLVAMIERAEATQFEYEFRQESEEASQVSLHEIVPLRPVGVLLPEGSLDRVSIYERMSLREGCARKFSDGQPGCVLVVADFDPNVEEVEGILLWRSGHGSVQVLGLRIFPDEGSHRVSVIGNTATLEDEDIQRVLNGEFEIAPVSRKALRIGDQEIYPYN</sequence>
<keyword evidence="3" id="KW-1185">Reference proteome</keyword>
<comment type="caution">
    <text evidence="2">The sequence shown here is derived from an EMBL/GenBank/DDBJ whole genome shotgun (WGS) entry which is preliminary data.</text>
</comment>
<feature type="transmembrane region" description="Helical" evidence="1">
    <location>
        <begin position="135"/>
        <end position="155"/>
    </location>
</feature>
<dbReference type="Proteomes" id="UP000005954">
    <property type="component" value="Unassembled WGS sequence"/>
</dbReference>
<feature type="transmembrane region" description="Helical" evidence="1">
    <location>
        <begin position="97"/>
        <end position="115"/>
    </location>
</feature>
<dbReference type="STRING" id="89187.ISM_12040"/>
<keyword evidence="1" id="KW-1133">Transmembrane helix</keyword>
<organism evidence="2 3">
    <name type="scientific">Roseovarius nubinhibens (strain ATCC BAA-591 / DSM 15170 / ISM)</name>
    <dbReference type="NCBI Taxonomy" id="89187"/>
    <lineage>
        <taxon>Bacteria</taxon>
        <taxon>Pseudomonadati</taxon>
        <taxon>Pseudomonadota</taxon>
        <taxon>Alphaproteobacteria</taxon>
        <taxon>Rhodobacterales</taxon>
        <taxon>Roseobacteraceae</taxon>
        <taxon>Roseovarius</taxon>
    </lineage>
</organism>